<feature type="domain" description="ABC3 transporter permease C-terminal" evidence="7">
    <location>
        <begin position="285"/>
        <end position="400"/>
    </location>
</feature>
<feature type="transmembrane region" description="Helical" evidence="6">
    <location>
        <begin position="279"/>
        <end position="299"/>
    </location>
</feature>
<dbReference type="Pfam" id="PF12704">
    <property type="entry name" value="MacB_PCD"/>
    <property type="match status" value="2"/>
</dbReference>
<feature type="transmembrane region" description="Helical" evidence="6">
    <location>
        <begin position="21"/>
        <end position="42"/>
    </location>
</feature>
<dbReference type="Proteomes" id="UP000321301">
    <property type="component" value="Unassembled WGS sequence"/>
</dbReference>
<reference evidence="9 10" key="1">
    <citation type="submission" date="2019-07" db="EMBL/GenBank/DDBJ databases">
        <title>Whole genome shotgun sequence of Cyclobacterium qasimii NBRC 106168.</title>
        <authorList>
            <person name="Hosoyama A."/>
            <person name="Uohara A."/>
            <person name="Ohji S."/>
            <person name="Ichikawa N."/>
        </authorList>
    </citation>
    <scope>NUCLEOTIDE SEQUENCE [LARGE SCALE GENOMIC DNA]</scope>
    <source>
        <strain evidence="9 10">NBRC 106168</strain>
    </source>
</reference>
<comment type="caution">
    <text evidence="9">The sequence shown here is derived from an EMBL/GenBank/DDBJ whole genome shotgun (WGS) entry which is preliminary data.</text>
</comment>
<evidence type="ECO:0000256" key="6">
    <source>
        <dbReference type="SAM" id="Phobius"/>
    </source>
</evidence>
<dbReference type="GO" id="GO:0005886">
    <property type="term" value="C:plasma membrane"/>
    <property type="evidence" value="ECO:0007669"/>
    <property type="project" value="UniProtKB-SubCell"/>
</dbReference>
<dbReference type="PANTHER" id="PTHR30572">
    <property type="entry name" value="MEMBRANE COMPONENT OF TRANSPORTER-RELATED"/>
    <property type="match status" value="1"/>
</dbReference>
<evidence type="ECO:0000256" key="3">
    <source>
        <dbReference type="ARBA" id="ARBA00022692"/>
    </source>
</evidence>
<dbReference type="GO" id="GO:0022857">
    <property type="term" value="F:transmembrane transporter activity"/>
    <property type="evidence" value="ECO:0007669"/>
    <property type="project" value="TreeGrafter"/>
</dbReference>
<name>A0A512C720_9BACT</name>
<evidence type="ECO:0000256" key="2">
    <source>
        <dbReference type="ARBA" id="ARBA00022475"/>
    </source>
</evidence>
<feature type="transmembrane region" description="Helical" evidence="6">
    <location>
        <begin position="761"/>
        <end position="781"/>
    </location>
</feature>
<evidence type="ECO:0000313" key="9">
    <source>
        <dbReference type="EMBL" id="GEO20011.1"/>
    </source>
</evidence>
<dbReference type="InterPro" id="IPR025857">
    <property type="entry name" value="MacB_PCD"/>
</dbReference>
<keyword evidence="5 6" id="KW-0472">Membrane</keyword>
<evidence type="ECO:0000256" key="5">
    <source>
        <dbReference type="ARBA" id="ARBA00023136"/>
    </source>
</evidence>
<dbReference type="EMBL" id="BJYV01000001">
    <property type="protein sequence ID" value="GEO20011.1"/>
    <property type="molecule type" value="Genomic_DNA"/>
</dbReference>
<feature type="transmembrane region" description="Helical" evidence="6">
    <location>
        <begin position="371"/>
        <end position="397"/>
    </location>
</feature>
<dbReference type="Pfam" id="PF02687">
    <property type="entry name" value="FtsX"/>
    <property type="match status" value="2"/>
</dbReference>
<keyword evidence="2" id="KW-1003">Cell membrane</keyword>
<dbReference type="RefSeq" id="WP_146947016.1">
    <property type="nucleotide sequence ID" value="NZ_BJYV01000001.1"/>
</dbReference>
<keyword evidence="4 6" id="KW-1133">Transmembrane helix</keyword>
<proteinExistence type="predicted"/>
<feature type="transmembrane region" description="Helical" evidence="6">
    <location>
        <begin position="326"/>
        <end position="351"/>
    </location>
</feature>
<evidence type="ECO:0000313" key="10">
    <source>
        <dbReference type="Proteomes" id="UP000321301"/>
    </source>
</evidence>
<dbReference type="AlphaFoldDB" id="A0A512C720"/>
<keyword evidence="3 6" id="KW-0812">Transmembrane</keyword>
<accession>A0A512C720</accession>
<comment type="subcellular location">
    <subcellularLocation>
        <location evidence="1">Cell membrane</location>
        <topology evidence="1">Multi-pass membrane protein</topology>
    </subcellularLocation>
</comment>
<protein>
    <submittedName>
        <fullName evidence="9">ABC transporter permease</fullName>
    </submittedName>
</protein>
<feature type="domain" description="MacB-like periplasmic core" evidence="8">
    <location>
        <begin position="475"/>
        <end position="635"/>
    </location>
</feature>
<feature type="transmembrane region" description="Helical" evidence="6">
    <location>
        <begin position="727"/>
        <end position="746"/>
    </location>
</feature>
<evidence type="ECO:0000259" key="7">
    <source>
        <dbReference type="Pfam" id="PF02687"/>
    </source>
</evidence>
<feature type="domain" description="ABC3 transporter permease C-terminal" evidence="7">
    <location>
        <begin position="678"/>
        <end position="787"/>
    </location>
</feature>
<gene>
    <name evidence="9" type="ORF">CQA01_05450</name>
</gene>
<feature type="transmembrane region" description="Helical" evidence="6">
    <location>
        <begin position="418"/>
        <end position="442"/>
    </location>
</feature>
<dbReference type="PANTHER" id="PTHR30572:SF18">
    <property type="entry name" value="ABC-TYPE MACROLIDE FAMILY EXPORT SYSTEM PERMEASE COMPONENT 2"/>
    <property type="match status" value="1"/>
</dbReference>
<sequence length="798" mass="89303">MLKNNLKTAWRNIKRNIGYSFLNASGIAIGLAAFWLIALYVADELSYDRSFTHSEQIYRVAQHANWDNGNMDIALTSPPFAPALKKYFPEVEDAVRIDVEGGDLIQYDNKSIKQEGIWYAENTFFKLFEYTFLLGNGIEALNQPRSIVLTESLAVKIFGDPSLAINETISIGSDKQPMKVTGVIQDVPQNSHLQFSGIRSFDTNSLKNENWNEAYLYTYLLLKKGTDLASFENKLLPFEKDLAHQMNFSNFQIELQPLTAIHLHSDLDYELSSNGRAEIVYLFILIGLLVLLIAVINYMNLSTARATMRVKEIGIRKIVGSEKKHLVGLFITEPMMITFIAALFALFIVQLTLPVFNQFAEKELTLLHFGVIKTVGAIVLFTVLTGVLSGSYPALFLSRLKMIPSLQGQLGNRGNSILFRKSLVVFQFVIAVCLISASYIIYTQMQYVSHKDLGFDKEQVIIAHIDDVKVRRQIPGLKATLLQSPFVESVATAGNPLGTNYLGKNGFFFEVNGKMQTTASLANFIYADEDFLPTNGMQLIQGRNFSSDMTTDKDATVIINETLMKSLGYTNAIGKKISYKTGKDSLINRQVIGVVKDFHATSLQHIIQPMVLLMPPKDNDKDNLYVKISKGKATEGIAFVKKTIEQFDFENKADVYFLNENFQQQYVSQQKQGKLALVFTVLAFVISCLGLLGLVIFIAAQRRKEIGVRKVLGASITSVTIMLSKDFGKLVGIASLIAFPIAWFAMDRWLQDFAYHIDIKWWMFALSGGVAILIAMITVSFQAIKAALENPVNSLKSE</sequence>
<evidence type="ECO:0000259" key="8">
    <source>
        <dbReference type="Pfam" id="PF12704"/>
    </source>
</evidence>
<organism evidence="9 10">
    <name type="scientific">Cyclobacterium qasimii</name>
    <dbReference type="NCBI Taxonomy" id="1350429"/>
    <lineage>
        <taxon>Bacteria</taxon>
        <taxon>Pseudomonadati</taxon>
        <taxon>Bacteroidota</taxon>
        <taxon>Cytophagia</taxon>
        <taxon>Cytophagales</taxon>
        <taxon>Cyclobacteriaceae</taxon>
        <taxon>Cyclobacterium</taxon>
    </lineage>
</organism>
<evidence type="ECO:0000256" key="4">
    <source>
        <dbReference type="ARBA" id="ARBA00022989"/>
    </source>
</evidence>
<dbReference type="InterPro" id="IPR050250">
    <property type="entry name" value="Macrolide_Exporter_MacB"/>
</dbReference>
<dbReference type="InterPro" id="IPR003838">
    <property type="entry name" value="ABC3_permease_C"/>
</dbReference>
<keyword evidence="10" id="KW-1185">Reference proteome</keyword>
<feature type="transmembrane region" description="Helical" evidence="6">
    <location>
        <begin position="675"/>
        <end position="700"/>
    </location>
</feature>
<feature type="domain" description="MacB-like periplasmic core" evidence="8">
    <location>
        <begin position="20"/>
        <end position="235"/>
    </location>
</feature>
<evidence type="ECO:0000256" key="1">
    <source>
        <dbReference type="ARBA" id="ARBA00004651"/>
    </source>
</evidence>